<proteinExistence type="predicted"/>
<dbReference type="InterPro" id="IPR020835">
    <property type="entry name" value="Catalase_sf"/>
</dbReference>
<keyword evidence="2" id="KW-1185">Reference proteome</keyword>
<evidence type="ECO:0000313" key="2">
    <source>
        <dbReference type="Proteomes" id="UP001062901"/>
    </source>
</evidence>
<evidence type="ECO:0000313" key="1">
    <source>
        <dbReference type="EMBL" id="GBQ07092.1"/>
    </source>
</evidence>
<sequence length="224" mass="24399">MNDPPLQPMRDIQDAFASFSANQRDPVTHKPDPRLAKAYEAARPWLKTAYAANRAHVMSSDFANDTFNSLDSFQVTNAQGENHTVRWSMVPLSPPDAPVRPEDAHDPNVLFTHAIASLHQQPLRWNLVVTIANPSDPVNDPSQPWAPTDRTITAGTLTLHSSASEDNSPCGGMVFDPTILPSGLSLSGDPLPALRSAVYMRSFVKRSGEAKDPSSITPAMTQPH</sequence>
<dbReference type="Gene3D" id="1.20.1280.120">
    <property type="match status" value="1"/>
</dbReference>
<comment type="caution">
    <text evidence="1">The sequence shown here is derived from an EMBL/GenBank/DDBJ whole genome shotgun (WGS) entry which is preliminary data.</text>
</comment>
<dbReference type="Proteomes" id="UP001062901">
    <property type="component" value="Unassembled WGS sequence"/>
</dbReference>
<dbReference type="Gene3D" id="2.40.180.10">
    <property type="entry name" value="Catalase core domain"/>
    <property type="match status" value="1"/>
</dbReference>
<reference evidence="1" key="1">
    <citation type="submission" date="2013-04" db="EMBL/GenBank/DDBJ databases">
        <title>The genome sequencing project of 58 acetic acid bacteria.</title>
        <authorList>
            <person name="Okamoto-Kainuma A."/>
            <person name="Ishikawa M."/>
            <person name="Umino S."/>
            <person name="Koizumi Y."/>
            <person name="Shiwa Y."/>
            <person name="Yoshikawa H."/>
            <person name="Matsutani M."/>
            <person name="Matsushita K."/>
        </authorList>
    </citation>
    <scope>NUCLEOTIDE SEQUENCE</scope>
    <source>
        <strain evidence="1">DSM 15669</strain>
    </source>
</reference>
<accession>A0ABQ0NZI5</accession>
<gene>
    <name evidence="1" type="ORF">AA15669_1223</name>
</gene>
<organism evidence="1 2">
    <name type="scientific">Saccharibacter floricola DSM 15669</name>
    <dbReference type="NCBI Taxonomy" id="1123227"/>
    <lineage>
        <taxon>Bacteria</taxon>
        <taxon>Pseudomonadati</taxon>
        <taxon>Pseudomonadota</taxon>
        <taxon>Alphaproteobacteria</taxon>
        <taxon>Acetobacterales</taxon>
        <taxon>Acetobacteraceae</taxon>
        <taxon>Saccharibacter</taxon>
    </lineage>
</organism>
<dbReference type="SUPFAM" id="SSF56634">
    <property type="entry name" value="Heme-dependent catalase-like"/>
    <property type="match status" value="1"/>
</dbReference>
<name>A0ABQ0NZI5_9PROT</name>
<dbReference type="EMBL" id="BAQD01000021">
    <property type="protein sequence ID" value="GBQ07092.1"/>
    <property type="molecule type" value="Genomic_DNA"/>
</dbReference>
<protein>
    <submittedName>
        <fullName evidence="1">Catalase</fullName>
    </submittedName>
</protein>